<dbReference type="EMBL" id="CP134146">
    <property type="protein sequence ID" value="WNC69096.1"/>
    <property type="molecule type" value="Genomic_DNA"/>
</dbReference>
<keyword evidence="2" id="KW-1185">Reference proteome</keyword>
<organism evidence="1 2">
    <name type="scientific">Thalassotalea nanhaiensis</name>
    <dbReference type="NCBI Taxonomy" id="3065648"/>
    <lineage>
        <taxon>Bacteria</taxon>
        <taxon>Pseudomonadati</taxon>
        <taxon>Pseudomonadota</taxon>
        <taxon>Gammaproteobacteria</taxon>
        <taxon>Alteromonadales</taxon>
        <taxon>Colwelliaceae</taxon>
        <taxon>Thalassotalea</taxon>
    </lineage>
</organism>
<evidence type="ECO:0000313" key="1">
    <source>
        <dbReference type="EMBL" id="WNC69096.1"/>
    </source>
</evidence>
<protein>
    <submittedName>
        <fullName evidence="1">Uncharacterized protein</fullName>
    </submittedName>
</protein>
<reference evidence="2" key="1">
    <citation type="submission" date="2023-09" db="EMBL/GenBank/DDBJ databases">
        <authorList>
            <person name="Li S."/>
            <person name="Li X."/>
            <person name="Zhang C."/>
            <person name="Zhao Z."/>
        </authorList>
    </citation>
    <scope>NUCLEOTIDE SEQUENCE [LARGE SCALE GENOMIC DNA]</scope>
    <source>
        <strain evidence="2">SQ345</strain>
    </source>
</reference>
<dbReference type="Proteomes" id="UP001248581">
    <property type="component" value="Chromosome"/>
</dbReference>
<name>A0ABY9TL05_9GAMM</name>
<dbReference type="RefSeq" id="WP_348388240.1">
    <property type="nucleotide sequence ID" value="NZ_CP134146.1"/>
</dbReference>
<sequence>MKDLNKLDLHDSTLESIKFNWIKQTTELTLKTSSGSTLITFFECNDLHIPAENPWGKSISINTTVQRDNTFEIEMQSGDIISIKFTSFEVIQS</sequence>
<proteinExistence type="predicted"/>
<gene>
    <name evidence="1" type="ORF">RI845_02820</name>
</gene>
<evidence type="ECO:0000313" key="2">
    <source>
        <dbReference type="Proteomes" id="UP001248581"/>
    </source>
</evidence>
<accession>A0ABY9TL05</accession>